<proteinExistence type="predicted"/>
<evidence type="ECO:0000313" key="3">
    <source>
        <dbReference type="EMBL" id="HIU30410.1"/>
    </source>
</evidence>
<dbReference type="InterPro" id="IPR013325">
    <property type="entry name" value="RNA_pol_sigma_r2"/>
</dbReference>
<dbReference type="SUPFAM" id="SSF88946">
    <property type="entry name" value="Sigma2 domain of RNA polymerase sigma factors"/>
    <property type="match status" value="1"/>
</dbReference>
<keyword evidence="1" id="KW-1133">Transmembrane helix</keyword>
<organism evidence="3 4">
    <name type="scientific">Candidatus Egerieisoma faecipullorum</name>
    <dbReference type="NCBI Taxonomy" id="2840963"/>
    <lineage>
        <taxon>Bacteria</taxon>
        <taxon>Bacillati</taxon>
        <taxon>Bacillota</taxon>
        <taxon>Clostridia</taxon>
        <taxon>Eubacteriales</taxon>
        <taxon>Clostridiaceae</taxon>
        <taxon>Clostridiaceae incertae sedis</taxon>
        <taxon>Candidatus Egerieisoma</taxon>
    </lineage>
</organism>
<reference evidence="3" key="2">
    <citation type="journal article" date="2021" name="PeerJ">
        <title>Extensive microbial diversity within the chicken gut microbiome revealed by metagenomics and culture.</title>
        <authorList>
            <person name="Gilroy R."/>
            <person name="Ravi A."/>
            <person name="Getino M."/>
            <person name="Pursley I."/>
            <person name="Horton D.L."/>
            <person name="Alikhan N.F."/>
            <person name="Baker D."/>
            <person name="Gharbi K."/>
            <person name="Hall N."/>
            <person name="Watson M."/>
            <person name="Adriaenssens E.M."/>
            <person name="Foster-Nyarko E."/>
            <person name="Jarju S."/>
            <person name="Secka A."/>
            <person name="Antonio M."/>
            <person name="Oren A."/>
            <person name="Chaudhuri R.R."/>
            <person name="La Ragione R."/>
            <person name="Hildebrand F."/>
            <person name="Pallen M.J."/>
        </authorList>
    </citation>
    <scope>NUCLEOTIDE SEQUENCE</scope>
    <source>
        <strain evidence="3">CHK195-4489</strain>
    </source>
</reference>
<protein>
    <submittedName>
        <fullName evidence="3">DUF5050 domain-containing protein</fullName>
    </submittedName>
</protein>
<gene>
    <name evidence="3" type="ORF">IAD50_08980</name>
</gene>
<dbReference type="Gene3D" id="1.10.1740.10">
    <property type="match status" value="1"/>
</dbReference>
<dbReference type="Proteomes" id="UP000824089">
    <property type="component" value="Unassembled WGS sequence"/>
</dbReference>
<dbReference type="Pfam" id="PF16472">
    <property type="entry name" value="DUF5050"/>
    <property type="match status" value="1"/>
</dbReference>
<sequence>MDLNKLIRAAAKGEQDALKEIYEAYRVPFYFIALSVTQNDSAALTVAAEAFRRIRDSAYRFEEELDAEYWMTDVLYTLSCNYNRSLSGDKAKKSGAGLLPETLRQDPEIFIKAFTGLGNNEIAALCGKKKSEISRLLEEKKAAVKAVRETAAQYCPDYWDRIGSDSPTGAEAIPHNVRTKTEAQERKQKRIGHYKVILAVVLLIGFLAGAAAGIVQLIRNNYGSDIDKNELGEDISLQFNNNIAMTELNGVIYFRGSNNAFYMRDMATGASAKLSDDYPKELLNDGAYIYYRNNIDGYMYRIDPDGGNRTRLCDVPGSAMALYEGYLYFSTTGGIYRIPSAGGTLETAELILDTSNDANLFCVDMTLDASGNVYFASGVGKGIHHVTDYQGEPSVDGIFTEEAYTLQIDGNQLYFDYKEASGNILLYSFDLEAYLSGTEEGRVLPKVVSNADGVNITLSTGAFYVKDGCIYYAGVSEGKSALLMLDEARQESVLLTVPSGSLSAENLSVTDIYISDEWAYCFASDGKANGKRIFFAGALNKEESVTIYES</sequence>
<feature type="transmembrane region" description="Helical" evidence="1">
    <location>
        <begin position="196"/>
        <end position="218"/>
    </location>
</feature>
<keyword evidence="1" id="KW-0472">Membrane</keyword>
<evidence type="ECO:0000259" key="2">
    <source>
        <dbReference type="Pfam" id="PF16472"/>
    </source>
</evidence>
<dbReference type="EMBL" id="DVMM01000200">
    <property type="protein sequence ID" value="HIU30410.1"/>
    <property type="molecule type" value="Genomic_DNA"/>
</dbReference>
<dbReference type="SUPFAM" id="SSF75011">
    <property type="entry name" value="3-carboxy-cis,cis-mucoante lactonizing enzyme"/>
    <property type="match status" value="1"/>
</dbReference>
<evidence type="ECO:0000256" key="1">
    <source>
        <dbReference type="SAM" id="Phobius"/>
    </source>
</evidence>
<accession>A0A9D1LAR0</accession>
<feature type="domain" description="Prolow-density lipoprotein receptor-related protein 1-like beta-propeller" evidence="2">
    <location>
        <begin position="240"/>
        <end position="431"/>
    </location>
</feature>
<reference evidence="3" key="1">
    <citation type="submission" date="2020-10" db="EMBL/GenBank/DDBJ databases">
        <authorList>
            <person name="Gilroy R."/>
        </authorList>
    </citation>
    <scope>NUCLEOTIDE SEQUENCE</scope>
    <source>
        <strain evidence="3">CHK195-4489</strain>
    </source>
</reference>
<evidence type="ECO:0000313" key="4">
    <source>
        <dbReference type="Proteomes" id="UP000824089"/>
    </source>
</evidence>
<comment type="caution">
    <text evidence="3">The sequence shown here is derived from an EMBL/GenBank/DDBJ whole genome shotgun (WGS) entry which is preliminary data.</text>
</comment>
<dbReference type="InterPro" id="IPR032485">
    <property type="entry name" value="LRP1-like_beta_prop"/>
</dbReference>
<name>A0A9D1LAR0_9CLOT</name>
<dbReference type="AlphaFoldDB" id="A0A9D1LAR0"/>
<keyword evidence="1" id="KW-0812">Transmembrane</keyword>
<dbReference type="GO" id="GO:0006352">
    <property type="term" value="P:DNA-templated transcription initiation"/>
    <property type="evidence" value="ECO:0007669"/>
    <property type="project" value="InterPro"/>
</dbReference>
<dbReference type="GO" id="GO:0003700">
    <property type="term" value="F:DNA-binding transcription factor activity"/>
    <property type="evidence" value="ECO:0007669"/>
    <property type="project" value="InterPro"/>
</dbReference>